<sequence length="47" mass="5502">MSSNRPASILAWKRIREVDNNNEGSIDYCIEFVAMMQDTDFGRRHKV</sequence>
<proteinExistence type="predicted"/>
<evidence type="ECO:0000313" key="2">
    <source>
        <dbReference type="Proteomes" id="UP001054252"/>
    </source>
</evidence>
<evidence type="ECO:0000313" key="1">
    <source>
        <dbReference type="EMBL" id="GKV41800.1"/>
    </source>
</evidence>
<organism evidence="1 2">
    <name type="scientific">Rubroshorea leprosula</name>
    <dbReference type="NCBI Taxonomy" id="152421"/>
    <lineage>
        <taxon>Eukaryota</taxon>
        <taxon>Viridiplantae</taxon>
        <taxon>Streptophyta</taxon>
        <taxon>Embryophyta</taxon>
        <taxon>Tracheophyta</taxon>
        <taxon>Spermatophyta</taxon>
        <taxon>Magnoliopsida</taxon>
        <taxon>eudicotyledons</taxon>
        <taxon>Gunneridae</taxon>
        <taxon>Pentapetalae</taxon>
        <taxon>rosids</taxon>
        <taxon>malvids</taxon>
        <taxon>Malvales</taxon>
        <taxon>Dipterocarpaceae</taxon>
        <taxon>Rubroshorea</taxon>
    </lineage>
</organism>
<dbReference type="Proteomes" id="UP001054252">
    <property type="component" value="Unassembled WGS sequence"/>
</dbReference>
<protein>
    <submittedName>
        <fullName evidence="1">Uncharacterized protein</fullName>
    </submittedName>
</protein>
<accession>A0AAV5LWH4</accession>
<dbReference type="AlphaFoldDB" id="A0AAV5LWH4"/>
<dbReference type="EMBL" id="BPVZ01000153">
    <property type="protein sequence ID" value="GKV41800.1"/>
    <property type="molecule type" value="Genomic_DNA"/>
</dbReference>
<gene>
    <name evidence="1" type="ORF">SLEP1_g49292</name>
</gene>
<name>A0AAV5LWH4_9ROSI</name>
<reference evidence="1 2" key="1">
    <citation type="journal article" date="2021" name="Commun. Biol.">
        <title>The genome of Shorea leprosula (Dipterocarpaceae) highlights the ecological relevance of drought in aseasonal tropical rainforests.</title>
        <authorList>
            <person name="Ng K.K.S."/>
            <person name="Kobayashi M.J."/>
            <person name="Fawcett J.A."/>
            <person name="Hatakeyama M."/>
            <person name="Paape T."/>
            <person name="Ng C.H."/>
            <person name="Ang C.C."/>
            <person name="Tnah L.H."/>
            <person name="Lee C.T."/>
            <person name="Nishiyama T."/>
            <person name="Sese J."/>
            <person name="O'Brien M.J."/>
            <person name="Copetti D."/>
            <person name="Mohd Noor M.I."/>
            <person name="Ong R.C."/>
            <person name="Putra M."/>
            <person name="Sireger I.Z."/>
            <person name="Indrioko S."/>
            <person name="Kosugi Y."/>
            <person name="Izuno A."/>
            <person name="Isagi Y."/>
            <person name="Lee S.L."/>
            <person name="Shimizu K.K."/>
        </authorList>
    </citation>
    <scope>NUCLEOTIDE SEQUENCE [LARGE SCALE GENOMIC DNA]</scope>
    <source>
        <strain evidence="1">214</strain>
    </source>
</reference>
<comment type="caution">
    <text evidence="1">The sequence shown here is derived from an EMBL/GenBank/DDBJ whole genome shotgun (WGS) entry which is preliminary data.</text>
</comment>
<keyword evidence="2" id="KW-1185">Reference proteome</keyword>